<dbReference type="Pfam" id="PF00990">
    <property type="entry name" value="GGDEF"/>
    <property type="match status" value="1"/>
</dbReference>
<dbReference type="Gene3D" id="3.20.20.450">
    <property type="entry name" value="EAL domain"/>
    <property type="match status" value="1"/>
</dbReference>
<dbReference type="SUPFAM" id="SSF55073">
    <property type="entry name" value="Nucleotide cyclase"/>
    <property type="match status" value="1"/>
</dbReference>
<dbReference type="Proteomes" id="UP000009080">
    <property type="component" value="Chromosome"/>
</dbReference>
<dbReference type="Pfam" id="PF00072">
    <property type="entry name" value="Response_reg"/>
    <property type="match status" value="1"/>
</dbReference>
<dbReference type="CDD" id="cd01949">
    <property type="entry name" value="GGDEF"/>
    <property type="match status" value="1"/>
</dbReference>
<dbReference type="InterPro" id="IPR050706">
    <property type="entry name" value="Cyclic-di-GMP_PDE-like"/>
</dbReference>
<dbReference type="SMART" id="SM00052">
    <property type="entry name" value="EAL"/>
    <property type="match status" value="1"/>
</dbReference>
<evidence type="ECO:0000313" key="7">
    <source>
        <dbReference type="Proteomes" id="UP000009080"/>
    </source>
</evidence>
<keyword evidence="2" id="KW-0175">Coiled coil</keyword>
<dbReference type="AlphaFoldDB" id="C5BLB7"/>
<dbReference type="KEGG" id="ttu:TERTU_0131"/>
<dbReference type="NCBIfam" id="TIGR00254">
    <property type="entry name" value="GGDEF"/>
    <property type="match status" value="1"/>
</dbReference>
<evidence type="ECO:0000259" key="4">
    <source>
        <dbReference type="PROSITE" id="PS50883"/>
    </source>
</evidence>
<evidence type="ECO:0000256" key="2">
    <source>
        <dbReference type="SAM" id="Coils"/>
    </source>
</evidence>
<dbReference type="PANTHER" id="PTHR33121">
    <property type="entry name" value="CYCLIC DI-GMP PHOSPHODIESTERASE PDEF"/>
    <property type="match status" value="1"/>
</dbReference>
<protein>
    <submittedName>
        <fullName evidence="6">PAS sensor diguanylate cyclase/phophodiesterase</fullName>
    </submittedName>
</protein>
<keyword evidence="1" id="KW-0597">Phosphoprotein</keyword>
<dbReference type="InterPro" id="IPR043128">
    <property type="entry name" value="Rev_trsase/Diguanyl_cyclase"/>
</dbReference>
<dbReference type="SUPFAM" id="SSF52172">
    <property type="entry name" value="CheY-like"/>
    <property type="match status" value="1"/>
</dbReference>
<gene>
    <name evidence="6" type="ordered locus">TERTU_0131</name>
</gene>
<evidence type="ECO:0000313" key="6">
    <source>
        <dbReference type="EMBL" id="ACR14002.1"/>
    </source>
</evidence>
<dbReference type="PROSITE" id="PS50887">
    <property type="entry name" value="GGDEF"/>
    <property type="match status" value="1"/>
</dbReference>
<dbReference type="Gene3D" id="3.30.70.270">
    <property type="match status" value="1"/>
</dbReference>
<dbReference type="InterPro" id="IPR001789">
    <property type="entry name" value="Sig_transdc_resp-reg_receiver"/>
</dbReference>
<dbReference type="SMART" id="SM00448">
    <property type="entry name" value="REC"/>
    <property type="match status" value="1"/>
</dbReference>
<feature type="coiled-coil region" evidence="2">
    <location>
        <begin position="115"/>
        <end position="142"/>
    </location>
</feature>
<dbReference type="InterPro" id="IPR029787">
    <property type="entry name" value="Nucleotide_cyclase"/>
</dbReference>
<dbReference type="PROSITE" id="PS50883">
    <property type="entry name" value="EAL"/>
    <property type="match status" value="1"/>
</dbReference>
<dbReference type="CDD" id="cd01948">
    <property type="entry name" value="EAL"/>
    <property type="match status" value="1"/>
</dbReference>
<feature type="domain" description="GGDEF" evidence="5">
    <location>
        <begin position="202"/>
        <end position="332"/>
    </location>
</feature>
<feature type="modified residue" description="4-aspartylphosphate" evidence="1">
    <location>
        <position position="55"/>
    </location>
</feature>
<evidence type="ECO:0000259" key="3">
    <source>
        <dbReference type="PROSITE" id="PS50110"/>
    </source>
</evidence>
<sequence>MENFRVLLVDDNPVNLDVLRVTLKQIADCQVLIANSGQRALELMQRSPPDLVLLDVMMPDMNGFDVCRKIRSTEQLQAIPVIFVTACTEDVSTGFEVGGNDYIGKPINSSEVIARVNHQRERARLHRELEQLNCELEEKVRDRTAALVVSNRQLREEIKERRYMQDRLQYLATHDFVTRLYNRNAFDDRATKAVQAAQLGVEEGCLVQLDLDRFRLINESCGYIAGDELLRQFADMLASVIEPDDFLARLGSDKFALICHDLNHGRRLVKFLQQQVKDFEFSWDDRVFSLDASFALVRINRSIVSFDQLMLMVDEVVYQLKQQKVPFLTYDDITQSNPEGRGKVKWAIRIMDGLKREKFRIFFQKVVPLTAPAGADKGRPLVRIETLVRLWDSQKSRVIFPDEFIPSAERYNLIGEIDRWMVASVLQYFSAHVDLLDAVDKISINLSAVSIRDPQLVNFITKILQETGVPPNKVSFEITETEAIINMGSAKQFIDELHRVGVSFALDDFGSGFCSFNYLRELPFDALKIDGVFIKDIDKNTTHLELVKSIIDVGKQLDKVIVAEFVENQAIAEILISLGVGWGQGYFFHKPAPIEELQQGVALLLASGKR</sequence>
<dbReference type="EMBL" id="CP001614">
    <property type="protein sequence ID" value="ACR14002.1"/>
    <property type="molecule type" value="Genomic_DNA"/>
</dbReference>
<dbReference type="InterPro" id="IPR035919">
    <property type="entry name" value="EAL_sf"/>
</dbReference>
<dbReference type="InterPro" id="IPR011006">
    <property type="entry name" value="CheY-like_superfamily"/>
</dbReference>
<dbReference type="SUPFAM" id="SSF141868">
    <property type="entry name" value="EAL domain-like"/>
    <property type="match status" value="1"/>
</dbReference>
<dbReference type="HOGENOM" id="CLU_000445_70_50_6"/>
<dbReference type="GO" id="GO:0071111">
    <property type="term" value="F:cyclic-guanylate-specific phosphodiesterase activity"/>
    <property type="evidence" value="ECO:0007669"/>
    <property type="project" value="InterPro"/>
</dbReference>
<dbReference type="PANTHER" id="PTHR33121:SF23">
    <property type="entry name" value="CYCLIC DI-GMP PHOSPHODIESTERASE PDEB"/>
    <property type="match status" value="1"/>
</dbReference>
<feature type="domain" description="EAL" evidence="4">
    <location>
        <begin position="343"/>
        <end position="605"/>
    </location>
</feature>
<dbReference type="RefSeq" id="WP_015820117.1">
    <property type="nucleotide sequence ID" value="NC_012997.1"/>
</dbReference>
<dbReference type="SMART" id="SM00267">
    <property type="entry name" value="GGDEF"/>
    <property type="match status" value="1"/>
</dbReference>
<feature type="domain" description="Response regulatory" evidence="3">
    <location>
        <begin position="5"/>
        <end position="120"/>
    </location>
</feature>
<dbReference type="InterPro" id="IPR000160">
    <property type="entry name" value="GGDEF_dom"/>
</dbReference>
<accession>C5BLB7</accession>
<dbReference type="STRING" id="377629.TERTU_0131"/>
<dbReference type="eggNOG" id="COG3706">
    <property type="taxonomic scope" value="Bacteria"/>
</dbReference>
<reference evidence="6 7" key="1">
    <citation type="journal article" date="2009" name="PLoS ONE">
        <title>The complete genome of Teredinibacter turnerae T7901: an intracellular endosymbiont of marine wood-boring bivalves (shipworms).</title>
        <authorList>
            <person name="Yang J.C."/>
            <person name="Madupu R."/>
            <person name="Durkin A.S."/>
            <person name="Ekborg N.A."/>
            <person name="Pedamallu C.S."/>
            <person name="Hostetler J.B."/>
            <person name="Radune D."/>
            <person name="Toms B.S."/>
            <person name="Henrissat B."/>
            <person name="Coutinho P.M."/>
            <person name="Schwarz S."/>
            <person name="Field L."/>
            <person name="Trindade-Silva A.E."/>
            <person name="Soares C.A.G."/>
            <person name="Elshahawi S."/>
            <person name="Hanora A."/>
            <person name="Schmidt E.W."/>
            <person name="Haygood M.G."/>
            <person name="Posfai J."/>
            <person name="Benner J."/>
            <person name="Madinger C."/>
            <person name="Nove J."/>
            <person name="Anton B."/>
            <person name="Chaudhary K."/>
            <person name="Foster J."/>
            <person name="Holman A."/>
            <person name="Kumar S."/>
            <person name="Lessard P.A."/>
            <person name="Luyten Y.A."/>
            <person name="Slatko B."/>
            <person name="Wood N."/>
            <person name="Wu B."/>
            <person name="Teplitski M."/>
            <person name="Mougous J.D."/>
            <person name="Ward N."/>
            <person name="Eisen J.A."/>
            <person name="Badger J.H."/>
            <person name="Distel D.L."/>
        </authorList>
    </citation>
    <scope>NUCLEOTIDE SEQUENCE [LARGE SCALE GENOMIC DNA]</scope>
    <source>
        <strain evidence="7">ATCC 39867 / T7901</strain>
    </source>
</reference>
<evidence type="ECO:0000259" key="5">
    <source>
        <dbReference type="PROSITE" id="PS50887"/>
    </source>
</evidence>
<dbReference type="Pfam" id="PF00563">
    <property type="entry name" value="EAL"/>
    <property type="match status" value="1"/>
</dbReference>
<name>C5BLB7_TERTT</name>
<proteinExistence type="predicted"/>
<evidence type="ECO:0000256" key="1">
    <source>
        <dbReference type="PROSITE-ProRule" id="PRU00169"/>
    </source>
</evidence>
<organism evidence="6 7">
    <name type="scientific">Teredinibacter turnerae (strain ATCC 39867 / T7901)</name>
    <dbReference type="NCBI Taxonomy" id="377629"/>
    <lineage>
        <taxon>Bacteria</taxon>
        <taxon>Pseudomonadati</taxon>
        <taxon>Pseudomonadota</taxon>
        <taxon>Gammaproteobacteria</taxon>
        <taxon>Cellvibrionales</taxon>
        <taxon>Cellvibrionaceae</taxon>
        <taxon>Teredinibacter</taxon>
    </lineage>
</organism>
<dbReference type="OrthoDB" id="9787514at2"/>
<dbReference type="PROSITE" id="PS50110">
    <property type="entry name" value="RESPONSE_REGULATORY"/>
    <property type="match status" value="1"/>
</dbReference>
<dbReference type="Gene3D" id="3.40.50.2300">
    <property type="match status" value="1"/>
</dbReference>
<dbReference type="eggNOG" id="COG2200">
    <property type="taxonomic scope" value="Bacteria"/>
</dbReference>
<dbReference type="GO" id="GO:0000160">
    <property type="term" value="P:phosphorelay signal transduction system"/>
    <property type="evidence" value="ECO:0007669"/>
    <property type="project" value="InterPro"/>
</dbReference>
<keyword evidence="7" id="KW-1185">Reference proteome</keyword>
<dbReference type="InterPro" id="IPR001633">
    <property type="entry name" value="EAL_dom"/>
</dbReference>